<proteinExistence type="predicted"/>
<keyword evidence="2" id="KW-1185">Reference proteome</keyword>
<dbReference type="HOGENOM" id="CLU_3048993_0_0_6"/>
<protein>
    <recommendedName>
        <fullName evidence="3">Conjugal transfer protein TraD</fullName>
    </recommendedName>
</protein>
<sequence length="54" mass="5932">MTQPTDPDILKLNEPGVVIEVDRRTAEDLGAFEEDALDEAEALASAEIDPREVH</sequence>
<reference evidence="1 2" key="1">
    <citation type="submission" date="2011-09" db="EMBL/GenBank/DDBJ databases">
        <title>Complete sequence of plasmid of Thioflavicoccus mobilis 8321.</title>
        <authorList>
            <consortium name="US DOE Joint Genome Institute"/>
            <person name="Lucas S."/>
            <person name="Han J."/>
            <person name="Lapidus A."/>
            <person name="Cheng J.-F."/>
            <person name="Goodwin L."/>
            <person name="Pitluck S."/>
            <person name="Peters L."/>
            <person name="Ovchinnikova G."/>
            <person name="Lu M."/>
            <person name="Detter J.C."/>
            <person name="Han C."/>
            <person name="Tapia R."/>
            <person name="Land M."/>
            <person name="Hauser L."/>
            <person name="Kyrpides N."/>
            <person name="Ivanova N."/>
            <person name="Pagani I."/>
            <person name="Vogl K."/>
            <person name="Liu Z."/>
            <person name="Imhoff J."/>
            <person name="Thiel V."/>
            <person name="Frigaard N.-U."/>
            <person name="Bryant D."/>
            <person name="Woyke T."/>
        </authorList>
    </citation>
    <scope>NUCLEOTIDE SEQUENCE [LARGE SCALE GENOMIC DNA]</scope>
    <source>
        <strain evidence="1 2">8321</strain>
        <plasmid evidence="2">Plasmid pTHIMO01</plasmid>
    </source>
</reference>
<dbReference type="KEGG" id="tmb:Thimo_3722"/>
<accession>L0H448</accession>
<evidence type="ECO:0008006" key="3">
    <source>
        <dbReference type="Google" id="ProtNLM"/>
    </source>
</evidence>
<dbReference type="EMBL" id="CP003052">
    <property type="protein sequence ID" value="AGA92374.1"/>
    <property type="molecule type" value="Genomic_DNA"/>
</dbReference>
<dbReference type="RefSeq" id="WP_015282496.1">
    <property type="nucleotide sequence ID" value="NC_019941.1"/>
</dbReference>
<name>L0H448_9GAMM</name>
<gene>
    <name evidence="1" type="ORF">Thimo_3722</name>
</gene>
<evidence type="ECO:0000313" key="2">
    <source>
        <dbReference type="Proteomes" id="UP000010816"/>
    </source>
</evidence>
<geneLocation type="plasmid" evidence="1 2">
    <name>pTHIMO01</name>
</geneLocation>
<keyword evidence="1" id="KW-0614">Plasmid</keyword>
<dbReference type="PATRIC" id="fig|765912.4.peg.3643"/>
<evidence type="ECO:0000313" key="1">
    <source>
        <dbReference type="EMBL" id="AGA92374.1"/>
    </source>
</evidence>
<organism evidence="1 2">
    <name type="scientific">Thioflavicoccus mobilis 8321</name>
    <dbReference type="NCBI Taxonomy" id="765912"/>
    <lineage>
        <taxon>Bacteria</taxon>
        <taxon>Pseudomonadati</taxon>
        <taxon>Pseudomonadota</taxon>
        <taxon>Gammaproteobacteria</taxon>
        <taxon>Chromatiales</taxon>
        <taxon>Chromatiaceae</taxon>
        <taxon>Thioflavicoccus</taxon>
    </lineage>
</organism>
<dbReference type="AlphaFoldDB" id="L0H448"/>
<dbReference type="Proteomes" id="UP000010816">
    <property type="component" value="Plasmid pTHIMO01"/>
</dbReference>